<dbReference type="Pfam" id="PF14082">
    <property type="entry name" value="SduA_C"/>
    <property type="match status" value="1"/>
</dbReference>
<evidence type="ECO:0000313" key="4">
    <source>
        <dbReference type="Proteomes" id="UP000229081"/>
    </source>
</evidence>
<feature type="compositionally biased region" description="Acidic residues" evidence="1">
    <location>
        <begin position="472"/>
        <end position="481"/>
    </location>
</feature>
<proteinExistence type="predicted"/>
<dbReference type="KEGG" id="sphc:CVN68_14245"/>
<feature type="domain" description="Shedu protein SduA C-terminal" evidence="2">
    <location>
        <begin position="279"/>
        <end position="438"/>
    </location>
</feature>
<evidence type="ECO:0000313" key="3">
    <source>
        <dbReference type="EMBL" id="ATY32979.1"/>
    </source>
</evidence>
<dbReference type="Proteomes" id="UP000229081">
    <property type="component" value="Chromosome"/>
</dbReference>
<name>A0A2K8MMD0_9SPHN</name>
<reference evidence="3 4" key="1">
    <citation type="submission" date="2017-11" db="EMBL/GenBank/DDBJ databases">
        <title>Complete genome sequence of Sphingomonas sp. Strain Cra20, a psychrotolerant potential plant growth promoting rhizobacteria.</title>
        <authorList>
            <person name="Luo Y."/>
        </authorList>
    </citation>
    <scope>NUCLEOTIDE SEQUENCE [LARGE SCALE GENOMIC DNA]</scope>
    <source>
        <strain evidence="3 4">Cra20</strain>
    </source>
</reference>
<gene>
    <name evidence="3" type="ORF">CVN68_14245</name>
</gene>
<evidence type="ECO:0000256" key="1">
    <source>
        <dbReference type="SAM" id="MobiDB-lite"/>
    </source>
</evidence>
<feature type="region of interest" description="Disordered" evidence="1">
    <location>
        <begin position="454"/>
        <end position="481"/>
    </location>
</feature>
<dbReference type="RefSeq" id="WP_100282784.1">
    <property type="nucleotide sequence ID" value="NZ_CP024923.1"/>
</dbReference>
<dbReference type="AlphaFoldDB" id="A0A2K8MMD0"/>
<keyword evidence="4" id="KW-1185">Reference proteome</keyword>
<evidence type="ECO:0000259" key="2">
    <source>
        <dbReference type="Pfam" id="PF14082"/>
    </source>
</evidence>
<dbReference type="EMBL" id="CP024923">
    <property type="protein sequence ID" value="ATY32979.1"/>
    <property type="molecule type" value="Genomic_DNA"/>
</dbReference>
<accession>A0A2K8MMD0</accession>
<sequence length="481" mass="53042">MAATDFDLLLDATSIGMAYTLQMSRVISRIANPELKPSEKLPNRLLFEVHIGEDELITYPTYTRPTERFLTGKYAPLKSISFALTEPYTPPETREEAIAFLDERLPPMFIRDPAYGLGVTTLIAPLLNVIRDIDGIAHLAIGPDATRIEGDIFHLNSGDYEDLRLHFGRVARNYQNESRIERTIAANDMLLHALDATRFPLQGRPYQAGTIHKLLGGPQLAGTALRGKDRIGVARAAAANAKVLAQKDPLEFAALQRDIQLVSLEALIARFRDLMAENASEPRWQTLFDANPFILSMVFGYPVVLVASGTPVGGIRFGGNGQKFADFLYKNDRTQNAALVEIKRPDTELVGPLYRGEVWPPHGKLSGAITQVLDQRAKFIKTLPLLKDNSDYAAIEAHAVDCVVVAGRTPENRDKRAGFELFRSQLKDVRIVTFDELLAKLELLRDLLADTGDTQSGSGVGAAGDEAGFDQPYDDEDRAEG</sequence>
<dbReference type="OrthoDB" id="8973928at2"/>
<organism evidence="3 4">
    <name type="scientific">Sphingomonas psychrotolerans</name>
    <dbReference type="NCBI Taxonomy" id="1327635"/>
    <lineage>
        <taxon>Bacteria</taxon>
        <taxon>Pseudomonadati</taxon>
        <taxon>Pseudomonadota</taxon>
        <taxon>Alphaproteobacteria</taxon>
        <taxon>Sphingomonadales</taxon>
        <taxon>Sphingomonadaceae</taxon>
        <taxon>Sphingomonas</taxon>
    </lineage>
</organism>
<dbReference type="InterPro" id="IPR025359">
    <property type="entry name" value="SduA_C"/>
</dbReference>
<protein>
    <recommendedName>
        <fullName evidence="2">Shedu protein SduA C-terminal domain-containing protein</fullName>
    </recommendedName>
</protein>